<dbReference type="Gene3D" id="3.60.15.10">
    <property type="entry name" value="Ribonuclease Z/Hydroxyacylglutathione hydrolase-like"/>
    <property type="match status" value="1"/>
</dbReference>
<evidence type="ECO:0000256" key="5">
    <source>
        <dbReference type="SAM" id="MobiDB-lite"/>
    </source>
</evidence>
<dbReference type="AlphaFoldDB" id="A0A381Q8G4"/>
<feature type="domain" description="Metallo-beta-lactamase" evidence="6">
    <location>
        <begin position="12"/>
        <end position="192"/>
    </location>
</feature>
<dbReference type="PANTHER" id="PTHR46233">
    <property type="entry name" value="HYDROXYACYLGLUTATHIONE HYDROLASE GLOC"/>
    <property type="match status" value="1"/>
</dbReference>
<protein>
    <recommendedName>
        <fullName evidence="6">Metallo-beta-lactamase domain-containing protein</fullName>
    </recommendedName>
</protein>
<name>A0A381Q8G4_9ZZZZ</name>
<dbReference type="SUPFAM" id="SSF56281">
    <property type="entry name" value="Metallo-hydrolase/oxidoreductase"/>
    <property type="match status" value="1"/>
</dbReference>
<evidence type="ECO:0000256" key="2">
    <source>
        <dbReference type="ARBA" id="ARBA00022723"/>
    </source>
</evidence>
<dbReference type="EMBL" id="UINC01001252">
    <property type="protein sequence ID" value="SUZ75621.1"/>
    <property type="molecule type" value="Genomic_DNA"/>
</dbReference>
<dbReference type="InterPro" id="IPR051453">
    <property type="entry name" value="MBL_Glyoxalase_II"/>
</dbReference>
<feature type="region of interest" description="Disordered" evidence="5">
    <location>
        <begin position="189"/>
        <end position="217"/>
    </location>
</feature>
<dbReference type="PANTHER" id="PTHR46233:SF3">
    <property type="entry name" value="HYDROXYACYLGLUTATHIONE HYDROLASE GLOC"/>
    <property type="match status" value="1"/>
</dbReference>
<reference evidence="7" key="1">
    <citation type="submission" date="2018-05" db="EMBL/GenBank/DDBJ databases">
        <authorList>
            <person name="Lanie J.A."/>
            <person name="Ng W.-L."/>
            <person name="Kazmierczak K.M."/>
            <person name="Andrzejewski T.M."/>
            <person name="Davidsen T.M."/>
            <person name="Wayne K.J."/>
            <person name="Tettelin H."/>
            <person name="Glass J.I."/>
            <person name="Rusch D."/>
            <person name="Podicherti R."/>
            <person name="Tsui H.-C.T."/>
            <person name="Winkler M.E."/>
        </authorList>
    </citation>
    <scope>NUCLEOTIDE SEQUENCE</scope>
</reference>
<proteinExistence type="predicted"/>
<keyword evidence="2" id="KW-0479">Metal-binding</keyword>
<evidence type="ECO:0000256" key="4">
    <source>
        <dbReference type="ARBA" id="ARBA00022833"/>
    </source>
</evidence>
<comment type="cofactor">
    <cofactor evidence="1">
        <name>Zn(2+)</name>
        <dbReference type="ChEBI" id="CHEBI:29105"/>
    </cofactor>
</comment>
<accession>A0A381Q8G4</accession>
<sequence>VKIRAFTGGGFGENTYLVICGDSSAAVVIDPGAAAAEVVPQIQDEGLDLHAILLTHAHLDHIEGVSEIRAISPDVPIWLHADDQKLYEVAPFQAQMFGMTATPQPPPTNELVAGQRYEFDSCALDVRFTPGHSPGHVIFVAPDESFALVGDVVFSGSIGRTDLPGGNMGTLMDSIREQVLTLPDETELFTGHGPPTTVGQERRTNPFLNQHYGGGHV</sequence>
<feature type="non-terminal residue" evidence="7">
    <location>
        <position position="1"/>
    </location>
</feature>
<keyword evidence="3" id="KW-0378">Hydrolase</keyword>
<dbReference type="SMART" id="SM00849">
    <property type="entry name" value="Lactamase_B"/>
    <property type="match status" value="1"/>
</dbReference>
<dbReference type="Pfam" id="PF00753">
    <property type="entry name" value="Lactamase_B"/>
    <property type="match status" value="1"/>
</dbReference>
<evidence type="ECO:0000313" key="7">
    <source>
        <dbReference type="EMBL" id="SUZ75621.1"/>
    </source>
</evidence>
<evidence type="ECO:0000256" key="1">
    <source>
        <dbReference type="ARBA" id="ARBA00001947"/>
    </source>
</evidence>
<keyword evidence="4" id="KW-0862">Zinc</keyword>
<dbReference type="InterPro" id="IPR036866">
    <property type="entry name" value="RibonucZ/Hydroxyglut_hydro"/>
</dbReference>
<gene>
    <name evidence="7" type="ORF">METZ01_LOCUS28475</name>
</gene>
<dbReference type="InterPro" id="IPR001279">
    <property type="entry name" value="Metallo-B-lactamas"/>
</dbReference>
<dbReference type="GO" id="GO:0016787">
    <property type="term" value="F:hydrolase activity"/>
    <property type="evidence" value="ECO:0007669"/>
    <property type="project" value="UniProtKB-KW"/>
</dbReference>
<evidence type="ECO:0000259" key="6">
    <source>
        <dbReference type="SMART" id="SM00849"/>
    </source>
</evidence>
<evidence type="ECO:0000256" key="3">
    <source>
        <dbReference type="ARBA" id="ARBA00022801"/>
    </source>
</evidence>
<dbReference type="GO" id="GO:0046872">
    <property type="term" value="F:metal ion binding"/>
    <property type="evidence" value="ECO:0007669"/>
    <property type="project" value="UniProtKB-KW"/>
</dbReference>
<organism evidence="7">
    <name type="scientific">marine metagenome</name>
    <dbReference type="NCBI Taxonomy" id="408172"/>
    <lineage>
        <taxon>unclassified sequences</taxon>
        <taxon>metagenomes</taxon>
        <taxon>ecological metagenomes</taxon>
    </lineage>
</organism>